<dbReference type="PROSITE" id="PS50297">
    <property type="entry name" value="ANK_REP_REGION"/>
    <property type="match status" value="1"/>
</dbReference>
<dbReference type="PANTHER" id="PTHR24171">
    <property type="entry name" value="ANKYRIN REPEAT DOMAIN-CONTAINING PROTEIN 39-RELATED"/>
    <property type="match status" value="1"/>
</dbReference>
<protein>
    <submittedName>
        <fullName evidence="4">Uncharacterized protein</fullName>
    </submittedName>
</protein>
<name>A0A7S0A7X5_9DINO</name>
<evidence type="ECO:0000256" key="2">
    <source>
        <dbReference type="ARBA" id="ARBA00023043"/>
    </source>
</evidence>
<evidence type="ECO:0000256" key="3">
    <source>
        <dbReference type="PROSITE-ProRule" id="PRU00023"/>
    </source>
</evidence>
<dbReference type="AlphaFoldDB" id="A0A7S0A7X5"/>
<gene>
    <name evidence="4" type="ORF">PBAH0796_LOCUS11144</name>
</gene>
<accession>A0A7S0A7X5</accession>
<sequence length="238" mass="26091">MAVELPLSGPTEGRAALPATTRFADFTNRRGTWKPSSRPCHAWISCVEPCQQSSAVRIIRPMLLASCLALRARRRRGCVSMSIGRAGFFASVTAGDESSCLRLLKADAADLEERDMHGMTAFHWAAANGLLEVCIAISAKDRTKVTTADYYGRNALHLAAASGHLEVCKTILEHPDFNKVSEEDKDGLTPLRWAAESGHAQICELIFGYADVSERSDKIWTSLHFGLIDPRPPPQELL</sequence>
<dbReference type="SMART" id="SM00248">
    <property type="entry name" value="ANK"/>
    <property type="match status" value="3"/>
</dbReference>
<dbReference type="InterPro" id="IPR036770">
    <property type="entry name" value="Ankyrin_rpt-contain_sf"/>
</dbReference>
<dbReference type="Pfam" id="PF00023">
    <property type="entry name" value="Ank"/>
    <property type="match status" value="1"/>
</dbReference>
<dbReference type="PANTHER" id="PTHR24171:SF9">
    <property type="entry name" value="ANKYRIN REPEAT DOMAIN-CONTAINING PROTEIN 39"/>
    <property type="match status" value="1"/>
</dbReference>
<dbReference type="SUPFAM" id="SSF48403">
    <property type="entry name" value="Ankyrin repeat"/>
    <property type="match status" value="1"/>
</dbReference>
<reference evidence="4" key="1">
    <citation type="submission" date="2021-01" db="EMBL/GenBank/DDBJ databases">
        <authorList>
            <person name="Corre E."/>
            <person name="Pelletier E."/>
            <person name="Niang G."/>
            <person name="Scheremetjew M."/>
            <person name="Finn R."/>
            <person name="Kale V."/>
            <person name="Holt S."/>
            <person name="Cochrane G."/>
            <person name="Meng A."/>
            <person name="Brown T."/>
            <person name="Cohen L."/>
        </authorList>
    </citation>
    <scope>NUCLEOTIDE SEQUENCE</scope>
    <source>
        <strain evidence="4">Pbaha01</strain>
    </source>
</reference>
<dbReference type="Gene3D" id="1.25.40.20">
    <property type="entry name" value="Ankyrin repeat-containing domain"/>
    <property type="match status" value="1"/>
</dbReference>
<dbReference type="EMBL" id="HBEG01018415">
    <property type="protein sequence ID" value="CAD8355777.1"/>
    <property type="molecule type" value="Transcribed_RNA"/>
</dbReference>
<dbReference type="InterPro" id="IPR002110">
    <property type="entry name" value="Ankyrin_rpt"/>
</dbReference>
<evidence type="ECO:0000313" key="4">
    <source>
        <dbReference type="EMBL" id="CAD8355777.1"/>
    </source>
</evidence>
<organism evidence="4">
    <name type="scientific">Pyrodinium bahamense</name>
    <dbReference type="NCBI Taxonomy" id="73915"/>
    <lineage>
        <taxon>Eukaryota</taxon>
        <taxon>Sar</taxon>
        <taxon>Alveolata</taxon>
        <taxon>Dinophyceae</taxon>
        <taxon>Gonyaulacales</taxon>
        <taxon>Pyrocystaceae</taxon>
        <taxon>Pyrodinium</taxon>
    </lineage>
</organism>
<feature type="repeat" description="ANK" evidence="3">
    <location>
        <begin position="151"/>
        <end position="174"/>
    </location>
</feature>
<proteinExistence type="predicted"/>
<evidence type="ECO:0000256" key="1">
    <source>
        <dbReference type="ARBA" id="ARBA00022737"/>
    </source>
</evidence>
<keyword evidence="1" id="KW-0677">Repeat</keyword>
<dbReference type="Pfam" id="PF12796">
    <property type="entry name" value="Ank_2"/>
    <property type="match status" value="1"/>
</dbReference>
<keyword evidence="2 3" id="KW-0040">ANK repeat</keyword>
<dbReference type="PROSITE" id="PS50088">
    <property type="entry name" value="ANK_REPEAT"/>
    <property type="match status" value="1"/>
</dbReference>